<keyword evidence="1" id="KW-0050">Antiport</keyword>
<feature type="domain" description="EF-hand" evidence="5">
    <location>
        <begin position="107"/>
        <end position="142"/>
    </location>
</feature>
<evidence type="ECO:0000256" key="2">
    <source>
        <dbReference type="ARBA" id="ARBA00022837"/>
    </source>
</evidence>
<dbReference type="GO" id="GO:0005509">
    <property type="term" value="F:calcium ion binding"/>
    <property type="evidence" value="ECO:0007669"/>
    <property type="project" value="InterPro"/>
</dbReference>
<accession>A0A1J3EW99</accession>
<proteinExistence type="predicted"/>
<dbReference type="InterPro" id="IPR004713">
    <property type="entry name" value="CaH_exchang"/>
</dbReference>
<feature type="domain" description="EF-hand" evidence="5">
    <location>
        <begin position="66"/>
        <end position="101"/>
    </location>
</feature>
<sequence length="280" mass="32294">MLLSLAPFLMVTLSAIFDSHSWSHIIVLITLIISSSSTVFYFVYSYFDRANQEKSLDHARFEIMSEVHNHLQSLFEKADTNKDGKIQISELRDLTIEFWNFGRMKCDINELAKAFLGDFDGDKDGELKENEFEEGIATLLKQYKFNFDNVEDQRENHTEEDGVLKLEMPKQRLVTKLLSMETLGAATEVVVGILIVLFLAKPFMMNIELLSVSAGVPSFYIAFAIIPLARNLKNTLSTRFCRGKDKKRISSSTFSEIYKDVTMNNLWKFRSFWQLYSREA</sequence>
<dbReference type="AlphaFoldDB" id="A0A1J3EW99"/>
<dbReference type="PANTHER" id="PTHR31503">
    <property type="entry name" value="VACUOLAR CALCIUM ION TRANSPORTER"/>
    <property type="match status" value="1"/>
</dbReference>
<protein>
    <recommendedName>
        <fullName evidence="5">EF-hand domain-containing protein</fullName>
    </recommendedName>
</protein>
<evidence type="ECO:0000256" key="1">
    <source>
        <dbReference type="ARBA" id="ARBA00022449"/>
    </source>
</evidence>
<dbReference type="PROSITE" id="PS00018">
    <property type="entry name" value="EF_HAND_1"/>
    <property type="match status" value="1"/>
</dbReference>
<dbReference type="PANTHER" id="PTHR31503:SF84">
    <property type="entry name" value="CALCIUM-BINDING EF-HAND FAMILY PROTEIN"/>
    <property type="match status" value="1"/>
</dbReference>
<dbReference type="InterPro" id="IPR018247">
    <property type="entry name" value="EF_Hand_1_Ca_BS"/>
</dbReference>
<dbReference type="GO" id="GO:0006874">
    <property type="term" value="P:intracellular calcium ion homeostasis"/>
    <property type="evidence" value="ECO:0007669"/>
    <property type="project" value="TreeGrafter"/>
</dbReference>
<evidence type="ECO:0000256" key="4">
    <source>
        <dbReference type="SAM" id="Phobius"/>
    </source>
</evidence>
<gene>
    <name evidence="6" type="ORF">LC_TR8017_c1_g1_i1_g.28103</name>
</gene>
<dbReference type="GO" id="GO:0016020">
    <property type="term" value="C:membrane"/>
    <property type="evidence" value="ECO:0007669"/>
    <property type="project" value="InterPro"/>
</dbReference>
<organism evidence="6">
    <name type="scientific">Noccaea caerulescens</name>
    <name type="common">Alpine penny-cress</name>
    <name type="synonym">Thlaspi caerulescens</name>
    <dbReference type="NCBI Taxonomy" id="107243"/>
    <lineage>
        <taxon>Eukaryota</taxon>
        <taxon>Viridiplantae</taxon>
        <taxon>Streptophyta</taxon>
        <taxon>Embryophyta</taxon>
        <taxon>Tracheophyta</taxon>
        <taxon>Spermatophyta</taxon>
        <taxon>Magnoliopsida</taxon>
        <taxon>eudicotyledons</taxon>
        <taxon>Gunneridae</taxon>
        <taxon>Pentapetalae</taxon>
        <taxon>rosids</taxon>
        <taxon>malvids</taxon>
        <taxon>Brassicales</taxon>
        <taxon>Brassicaceae</taxon>
        <taxon>Coluteocarpeae</taxon>
        <taxon>Noccaea</taxon>
    </lineage>
</organism>
<evidence type="ECO:0000313" key="6">
    <source>
        <dbReference type="EMBL" id="JAU35863.1"/>
    </source>
</evidence>
<dbReference type="Pfam" id="PF13499">
    <property type="entry name" value="EF-hand_7"/>
    <property type="match status" value="1"/>
</dbReference>
<dbReference type="GO" id="GO:0015369">
    <property type="term" value="F:calcium:proton antiporter activity"/>
    <property type="evidence" value="ECO:0007669"/>
    <property type="project" value="TreeGrafter"/>
</dbReference>
<dbReference type="InterPro" id="IPR011992">
    <property type="entry name" value="EF-hand-dom_pair"/>
</dbReference>
<keyword evidence="4" id="KW-0472">Membrane</keyword>
<keyword evidence="2" id="KW-0106">Calcium</keyword>
<dbReference type="PROSITE" id="PS50222">
    <property type="entry name" value="EF_HAND_2"/>
    <property type="match status" value="2"/>
</dbReference>
<reference evidence="6" key="1">
    <citation type="submission" date="2016-07" db="EMBL/GenBank/DDBJ databases">
        <title>De novo transcriptome assembly of four accessions of the metal hyperaccumulator plant Noccaea caerulescens.</title>
        <authorList>
            <person name="Blande D."/>
            <person name="Halimaa P."/>
            <person name="Tervahauta A.I."/>
            <person name="Aarts M.G."/>
            <person name="Karenlampi S.O."/>
        </authorList>
    </citation>
    <scope>NUCLEOTIDE SEQUENCE</scope>
</reference>
<dbReference type="SUPFAM" id="SSF47473">
    <property type="entry name" value="EF-hand"/>
    <property type="match status" value="1"/>
</dbReference>
<evidence type="ECO:0000259" key="5">
    <source>
        <dbReference type="PROSITE" id="PS50222"/>
    </source>
</evidence>
<evidence type="ECO:0000256" key="3">
    <source>
        <dbReference type="ARBA" id="ARBA00023065"/>
    </source>
</evidence>
<name>A0A1J3EW99_NOCCA</name>
<dbReference type="SMART" id="SM00054">
    <property type="entry name" value="EFh"/>
    <property type="match status" value="2"/>
</dbReference>
<feature type="transmembrane region" description="Helical" evidence="4">
    <location>
        <begin position="177"/>
        <end position="200"/>
    </location>
</feature>
<keyword evidence="4" id="KW-0812">Transmembrane</keyword>
<dbReference type="InterPro" id="IPR002048">
    <property type="entry name" value="EF_hand_dom"/>
</dbReference>
<keyword evidence="3" id="KW-0406">Ion transport</keyword>
<keyword evidence="4" id="KW-1133">Transmembrane helix</keyword>
<dbReference type="EMBL" id="GEVK01016969">
    <property type="protein sequence ID" value="JAU35863.1"/>
    <property type="molecule type" value="Transcribed_RNA"/>
</dbReference>
<keyword evidence="1" id="KW-0813">Transport</keyword>
<feature type="transmembrane region" description="Helical" evidence="4">
    <location>
        <begin position="24"/>
        <end position="44"/>
    </location>
</feature>
<feature type="transmembrane region" description="Helical" evidence="4">
    <location>
        <begin position="212"/>
        <end position="229"/>
    </location>
</feature>
<dbReference type="Gene3D" id="1.10.238.10">
    <property type="entry name" value="EF-hand"/>
    <property type="match status" value="1"/>
</dbReference>